<protein>
    <submittedName>
        <fullName evidence="2">Uncharacterized protein</fullName>
    </submittedName>
</protein>
<evidence type="ECO:0000313" key="3">
    <source>
        <dbReference type="Proteomes" id="UP000785613"/>
    </source>
</evidence>
<reference evidence="2 3" key="1">
    <citation type="submission" date="2019-09" db="EMBL/GenBank/DDBJ databases">
        <title>Taxonomy of Antarctic Massilia spp.: description of Massilia rubra sp. nov., Massilia aquatica sp. nov., Massilia mucilaginosa sp. nov., Massilia frigida sp. nov. isolated from streams, lakes and regoliths.</title>
        <authorList>
            <person name="Holochova P."/>
            <person name="Sedlacek I."/>
            <person name="Kralova S."/>
            <person name="Maslanova I."/>
            <person name="Busse H.-J."/>
            <person name="Stankova E."/>
            <person name="Vrbovska V."/>
            <person name="Kovarovic V."/>
            <person name="Bartak M."/>
            <person name="Svec P."/>
            <person name="Pantucek R."/>
        </authorList>
    </citation>
    <scope>NUCLEOTIDE SEQUENCE [LARGE SCALE GENOMIC DNA]</scope>
    <source>
        <strain evidence="2 3">CCM 8692</strain>
    </source>
</reference>
<dbReference type="RefSeq" id="WP_167225619.1">
    <property type="nucleotide sequence ID" value="NZ_VUYU01000008.1"/>
</dbReference>
<comment type="caution">
    <text evidence="2">The sequence shown here is derived from an EMBL/GenBank/DDBJ whole genome shotgun (WGS) entry which is preliminary data.</text>
</comment>
<proteinExistence type="predicted"/>
<keyword evidence="1" id="KW-0812">Transmembrane</keyword>
<dbReference type="Proteomes" id="UP000785613">
    <property type="component" value="Unassembled WGS sequence"/>
</dbReference>
<keyword evidence="1" id="KW-0472">Membrane</keyword>
<name>A0ABX0LJJ9_9BURK</name>
<keyword evidence="3" id="KW-1185">Reference proteome</keyword>
<evidence type="ECO:0000313" key="2">
    <source>
        <dbReference type="EMBL" id="NHZ34829.1"/>
    </source>
</evidence>
<feature type="transmembrane region" description="Helical" evidence="1">
    <location>
        <begin position="73"/>
        <end position="90"/>
    </location>
</feature>
<keyword evidence="1" id="KW-1133">Transmembrane helix</keyword>
<sequence length="190" mass="20673">MSKTPASLNPYAPPKAAFASGTSVSNAPDASECWRKDDILIAPVDAHLPPRCVKCNQPATMDSPRAYLWHHPGWYALIPVLVYLVACLFVRKRAVVVLGLCSEHRSRRHTFSTIAHVACPLGAIGLLGACALGNYWAMLPAGVVLLIGIHFVLHSTRLLAPVRITNEHIHLKGCASAFLDSLPTLQQQRK</sequence>
<accession>A0ABX0LJJ9</accession>
<feature type="transmembrane region" description="Helical" evidence="1">
    <location>
        <begin position="111"/>
        <end position="129"/>
    </location>
</feature>
<evidence type="ECO:0000256" key="1">
    <source>
        <dbReference type="SAM" id="Phobius"/>
    </source>
</evidence>
<dbReference type="EMBL" id="VUYU01000008">
    <property type="protein sequence ID" value="NHZ34829.1"/>
    <property type="molecule type" value="Genomic_DNA"/>
</dbReference>
<organism evidence="2 3">
    <name type="scientific">Massilia rubra</name>
    <dbReference type="NCBI Taxonomy" id="2607910"/>
    <lineage>
        <taxon>Bacteria</taxon>
        <taxon>Pseudomonadati</taxon>
        <taxon>Pseudomonadota</taxon>
        <taxon>Betaproteobacteria</taxon>
        <taxon>Burkholderiales</taxon>
        <taxon>Oxalobacteraceae</taxon>
        <taxon>Telluria group</taxon>
        <taxon>Massilia</taxon>
    </lineage>
</organism>
<feature type="transmembrane region" description="Helical" evidence="1">
    <location>
        <begin position="135"/>
        <end position="153"/>
    </location>
</feature>
<gene>
    <name evidence="2" type="ORF">F0185_14740</name>
</gene>